<dbReference type="Pfam" id="PF13380">
    <property type="entry name" value="CoA_binding_2"/>
    <property type="match status" value="1"/>
</dbReference>
<name>A0ABV3L266_9RHOB</name>
<proteinExistence type="predicted"/>
<dbReference type="PANTHER" id="PTHR33303">
    <property type="entry name" value="CYTOPLASMIC PROTEIN-RELATED"/>
    <property type="match status" value="1"/>
</dbReference>
<reference evidence="2 3" key="1">
    <citation type="submission" date="2024-07" db="EMBL/GenBank/DDBJ databases">
        <authorList>
            <person name="Kang M."/>
        </authorList>
    </citation>
    <scope>NUCLEOTIDE SEQUENCE [LARGE SCALE GENOMIC DNA]</scope>
    <source>
        <strain evidence="2 3">DFM31</strain>
    </source>
</reference>
<dbReference type="Gene3D" id="3.40.50.720">
    <property type="entry name" value="NAD(P)-binding Rossmann-like Domain"/>
    <property type="match status" value="1"/>
</dbReference>
<dbReference type="InterPro" id="IPR036291">
    <property type="entry name" value="NAD(P)-bd_dom_sf"/>
</dbReference>
<protein>
    <submittedName>
        <fullName evidence="2">CoA-binding protein</fullName>
    </submittedName>
</protein>
<evidence type="ECO:0000313" key="3">
    <source>
        <dbReference type="Proteomes" id="UP001553161"/>
    </source>
</evidence>
<dbReference type="InterPro" id="IPR003781">
    <property type="entry name" value="CoA-bd"/>
</dbReference>
<feature type="domain" description="CoA-binding" evidence="1">
    <location>
        <begin position="11"/>
        <end position="108"/>
    </location>
</feature>
<dbReference type="Proteomes" id="UP001553161">
    <property type="component" value="Unassembled WGS sequence"/>
</dbReference>
<dbReference type="SMART" id="SM00881">
    <property type="entry name" value="CoA_binding"/>
    <property type="match status" value="1"/>
</dbReference>
<dbReference type="SUPFAM" id="SSF51735">
    <property type="entry name" value="NAD(P)-binding Rossmann-fold domains"/>
    <property type="match status" value="1"/>
</dbReference>
<dbReference type="PANTHER" id="PTHR33303:SF2">
    <property type="entry name" value="COA-BINDING DOMAIN-CONTAINING PROTEIN"/>
    <property type="match status" value="1"/>
</dbReference>
<gene>
    <name evidence="2" type="ORF">AB0T83_02510</name>
</gene>
<dbReference type="RefSeq" id="WP_366191258.1">
    <property type="nucleotide sequence ID" value="NZ_JBFBVU010000002.1"/>
</dbReference>
<sequence>MTLSDEDLRQIWTDTSVIACIGASPNPARPSHYVSQYLRGRGYRVIPVNPGQAGAQMFGETVVATIADLPAEVEMIDVFRNSAHVAGVVEAALTHLPALRTIWTQLGVRDDEAAAKARARGIRVVQNRCPMIEIPRLFGPGSL</sequence>
<evidence type="ECO:0000313" key="2">
    <source>
        <dbReference type="EMBL" id="MEV8465652.1"/>
    </source>
</evidence>
<evidence type="ECO:0000259" key="1">
    <source>
        <dbReference type="SMART" id="SM00881"/>
    </source>
</evidence>
<comment type="caution">
    <text evidence="2">The sequence shown here is derived from an EMBL/GenBank/DDBJ whole genome shotgun (WGS) entry which is preliminary data.</text>
</comment>
<accession>A0ABV3L266</accession>
<dbReference type="EMBL" id="JBFBVU010000002">
    <property type="protein sequence ID" value="MEV8465652.1"/>
    <property type="molecule type" value="Genomic_DNA"/>
</dbReference>
<organism evidence="2 3">
    <name type="scientific">Meridianimarinicoccus marinus</name>
    <dbReference type="NCBI Taxonomy" id="3231483"/>
    <lineage>
        <taxon>Bacteria</taxon>
        <taxon>Pseudomonadati</taxon>
        <taxon>Pseudomonadota</taxon>
        <taxon>Alphaproteobacteria</taxon>
        <taxon>Rhodobacterales</taxon>
        <taxon>Paracoccaceae</taxon>
        <taxon>Meridianimarinicoccus</taxon>
    </lineage>
</organism>
<keyword evidence="3" id="KW-1185">Reference proteome</keyword>